<dbReference type="EMBL" id="JAJEKE010000001">
    <property type="protein sequence ID" value="MCQ1528454.1"/>
    <property type="molecule type" value="Genomic_DNA"/>
</dbReference>
<accession>A0ABT1NCU1</accession>
<feature type="transmembrane region" description="Helical" evidence="5">
    <location>
        <begin position="5"/>
        <end position="27"/>
    </location>
</feature>
<keyword evidence="7" id="KW-1185">Reference proteome</keyword>
<evidence type="ECO:0000313" key="6">
    <source>
        <dbReference type="EMBL" id="MCQ1528454.1"/>
    </source>
</evidence>
<name>A0ABT1NCU1_9FIRM</name>
<evidence type="ECO:0000256" key="4">
    <source>
        <dbReference type="ARBA" id="ARBA00023136"/>
    </source>
</evidence>
<dbReference type="PANTHER" id="PTHR31746:SF2">
    <property type="entry name" value="TRANSMEMBRANE PROTEIN 229A"/>
    <property type="match status" value="1"/>
</dbReference>
<evidence type="ECO:0000256" key="5">
    <source>
        <dbReference type="SAM" id="Phobius"/>
    </source>
</evidence>
<evidence type="ECO:0000313" key="7">
    <source>
        <dbReference type="Proteomes" id="UP001651880"/>
    </source>
</evidence>
<feature type="transmembrane region" description="Helical" evidence="5">
    <location>
        <begin position="65"/>
        <end position="87"/>
    </location>
</feature>
<feature type="transmembrane region" description="Helical" evidence="5">
    <location>
        <begin position="33"/>
        <end position="53"/>
    </location>
</feature>
<gene>
    <name evidence="6" type="ORF">LJD61_02675</name>
</gene>
<keyword evidence="2 5" id="KW-0812">Transmembrane</keyword>
<dbReference type="PANTHER" id="PTHR31746">
    <property type="entry name" value="TRANSMEMBRANE PROTEIN 229 FAMILY MEMBER"/>
    <property type="match status" value="1"/>
</dbReference>
<evidence type="ECO:0000256" key="3">
    <source>
        <dbReference type="ARBA" id="ARBA00022989"/>
    </source>
</evidence>
<reference evidence="6 7" key="1">
    <citation type="submission" date="2021-10" db="EMBL/GenBank/DDBJ databases">
        <title>Lutispora strain m25 sp. nov., a thermophilic, non-spore-forming bacterium isolated from a lab-scale methanogenic bioreactor digesting anaerobic sludge.</title>
        <authorList>
            <person name="El Houari A."/>
            <person name="Mcdonald J."/>
        </authorList>
    </citation>
    <scope>NUCLEOTIDE SEQUENCE [LARGE SCALE GENOMIC DNA]</scope>
    <source>
        <strain evidence="7">m25</strain>
    </source>
</reference>
<organism evidence="6 7">
    <name type="scientific">Lutispora saccharofermentans</name>
    <dbReference type="NCBI Taxonomy" id="3024236"/>
    <lineage>
        <taxon>Bacteria</taxon>
        <taxon>Bacillati</taxon>
        <taxon>Bacillota</taxon>
        <taxon>Clostridia</taxon>
        <taxon>Lutisporales</taxon>
        <taxon>Lutisporaceae</taxon>
        <taxon>Lutispora</taxon>
    </lineage>
</organism>
<dbReference type="Pfam" id="PF06541">
    <property type="entry name" value="ABC_trans_CmpB"/>
    <property type="match status" value="1"/>
</dbReference>
<dbReference type="RefSeq" id="WP_255225937.1">
    <property type="nucleotide sequence ID" value="NZ_JAJEKE010000001.1"/>
</dbReference>
<dbReference type="InterPro" id="IPR010540">
    <property type="entry name" value="CmpB_TMEM229"/>
</dbReference>
<keyword evidence="3 5" id="KW-1133">Transmembrane helix</keyword>
<proteinExistence type="predicted"/>
<keyword evidence="4 5" id="KW-0472">Membrane</keyword>
<evidence type="ECO:0000256" key="2">
    <source>
        <dbReference type="ARBA" id="ARBA00022692"/>
    </source>
</evidence>
<protein>
    <submittedName>
        <fullName evidence="6">ABC transporter permease</fullName>
    </submittedName>
</protein>
<dbReference type="Proteomes" id="UP001651880">
    <property type="component" value="Unassembled WGS sequence"/>
</dbReference>
<feature type="transmembrane region" description="Helical" evidence="5">
    <location>
        <begin position="107"/>
        <end position="124"/>
    </location>
</feature>
<comment type="caution">
    <text evidence="6">The sequence shown here is derived from an EMBL/GenBank/DDBJ whole genome shotgun (WGS) entry which is preliminary data.</text>
</comment>
<comment type="subcellular location">
    <subcellularLocation>
        <location evidence="1">Membrane</location>
        <topology evidence="1">Multi-pass membrane protein</topology>
    </subcellularLocation>
</comment>
<evidence type="ECO:0000256" key="1">
    <source>
        <dbReference type="ARBA" id="ARBA00004141"/>
    </source>
</evidence>
<sequence length="164" mass="19267">MKEKFLRFIAYGLIGWCLEILWTGFGSLLHGNFMLYSFTYMWMFFIYGMGLFLEPVHDKIRNWNTYLRGGIWVLIIFAIEYLCGWALDGALGHCPWDYGNGILSVKGYIRLDFTVAWFFTGLLYERVHDFLIAFEKLPKSVLLEYSPDQTAECPNKKIRPFKKA</sequence>